<organism evidence="1 2">
    <name type="scientific">Elysia crispata</name>
    <name type="common">lettuce slug</name>
    <dbReference type="NCBI Taxonomy" id="231223"/>
    <lineage>
        <taxon>Eukaryota</taxon>
        <taxon>Metazoa</taxon>
        <taxon>Spiralia</taxon>
        <taxon>Lophotrochozoa</taxon>
        <taxon>Mollusca</taxon>
        <taxon>Gastropoda</taxon>
        <taxon>Heterobranchia</taxon>
        <taxon>Euthyneura</taxon>
        <taxon>Panpulmonata</taxon>
        <taxon>Sacoglossa</taxon>
        <taxon>Placobranchoidea</taxon>
        <taxon>Plakobranchidae</taxon>
        <taxon>Elysia</taxon>
    </lineage>
</organism>
<reference evidence="1" key="1">
    <citation type="journal article" date="2023" name="G3 (Bethesda)">
        <title>A reference genome for the long-term kleptoplast-retaining sea slug Elysia crispata morphotype clarki.</title>
        <authorList>
            <person name="Eastman K.E."/>
            <person name="Pendleton A.L."/>
            <person name="Shaikh M.A."/>
            <person name="Suttiyut T."/>
            <person name="Ogas R."/>
            <person name="Tomko P."/>
            <person name="Gavelis G."/>
            <person name="Widhalm J.R."/>
            <person name="Wisecaver J.H."/>
        </authorList>
    </citation>
    <scope>NUCLEOTIDE SEQUENCE</scope>
    <source>
        <strain evidence="1">ECLA1</strain>
    </source>
</reference>
<comment type="caution">
    <text evidence="1">The sequence shown here is derived from an EMBL/GenBank/DDBJ whole genome shotgun (WGS) entry which is preliminary data.</text>
</comment>
<name>A0AAE0XYV3_9GAST</name>
<dbReference type="AlphaFoldDB" id="A0AAE0XYV3"/>
<evidence type="ECO:0000313" key="1">
    <source>
        <dbReference type="EMBL" id="KAK3723864.1"/>
    </source>
</evidence>
<protein>
    <submittedName>
        <fullName evidence="1">Uncharacterized protein</fullName>
    </submittedName>
</protein>
<sequence length="121" mass="13581">MYAASRACLNSVTGSLGLYATRLNSRQAEDDLCWFAGNYDLRLVGKILNFKHIHNQARQFCKNEARILPYSVFNCIAADQRGGGRLLDRRKPLWAEATLRMPHSGSLYCPYVASGGKVVVW</sequence>
<gene>
    <name evidence="1" type="ORF">RRG08_008668</name>
</gene>
<dbReference type="Proteomes" id="UP001283361">
    <property type="component" value="Unassembled WGS sequence"/>
</dbReference>
<evidence type="ECO:0000313" key="2">
    <source>
        <dbReference type="Proteomes" id="UP001283361"/>
    </source>
</evidence>
<dbReference type="EMBL" id="JAWDGP010007354">
    <property type="protein sequence ID" value="KAK3723864.1"/>
    <property type="molecule type" value="Genomic_DNA"/>
</dbReference>
<accession>A0AAE0XYV3</accession>
<keyword evidence="2" id="KW-1185">Reference proteome</keyword>
<proteinExistence type="predicted"/>